<dbReference type="Proteomes" id="UP001221757">
    <property type="component" value="Unassembled WGS sequence"/>
</dbReference>
<gene>
    <name evidence="2" type="ORF">B0H17DRAFT_307446</name>
</gene>
<comment type="caution">
    <text evidence="2">The sequence shown here is derived from an EMBL/GenBank/DDBJ whole genome shotgun (WGS) entry which is preliminary data.</text>
</comment>
<evidence type="ECO:0000313" key="2">
    <source>
        <dbReference type="EMBL" id="KAJ7699350.1"/>
    </source>
</evidence>
<proteinExistence type="predicted"/>
<feature type="region of interest" description="Disordered" evidence="1">
    <location>
        <begin position="126"/>
        <end position="167"/>
    </location>
</feature>
<feature type="compositionally biased region" description="Pro residues" evidence="1">
    <location>
        <begin position="131"/>
        <end position="143"/>
    </location>
</feature>
<evidence type="ECO:0000313" key="3">
    <source>
        <dbReference type="Proteomes" id="UP001221757"/>
    </source>
</evidence>
<accession>A0AAD7GKI8</accession>
<evidence type="ECO:0000256" key="1">
    <source>
        <dbReference type="SAM" id="MobiDB-lite"/>
    </source>
</evidence>
<keyword evidence="3" id="KW-1185">Reference proteome</keyword>
<dbReference type="AlphaFoldDB" id="A0AAD7GKI8"/>
<dbReference type="EMBL" id="JARKIE010000023">
    <property type="protein sequence ID" value="KAJ7699350.1"/>
    <property type="molecule type" value="Genomic_DNA"/>
</dbReference>
<reference evidence="2" key="1">
    <citation type="submission" date="2023-03" db="EMBL/GenBank/DDBJ databases">
        <title>Massive genome expansion in bonnet fungi (Mycena s.s.) driven by repeated elements and novel gene families across ecological guilds.</title>
        <authorList>
            <consortium name="Lawrence Berkeley National Laboratory"/>
            <person name="Harder C.B."/>
            <person name="Miyauchi S."/>
            <person name="Viragh M."/>
            <person name="Kuo A."/>
            <person name="Thoen E."/>
            <person name="Andreopoulos B."/>
            <person name="Lu D."/>
            <person name="Skrede I."/>
            <person name="Drula E."/>
            <person name="Henrissat B."/>
            <person name="Morin E."/>
            <person name="Kohler A."/>
            <person name="Barry K."/>
            <person name="LaButti K."/>
            <person name="Morin E."/>
            <person name="Salamov A."/>
            <person name="Lipzen A."/>
            <person name="Mereny Z."/>
            <person name="Hegedus B."/>
            <person name="Baldrian P."/>
            <person name="Stursova M."/>
            <person name="Weitz H."/>
            <person name="Taylor A."/>
            <person name="Grigoriev I.V."/>
            <person name="Nagy L.G."/>
            <person name="Martin F."/>
            <person name="Kauserud H."/>
        </authorList>
    </citation>
    <scope>NUCLEOTIDE SEQUENCE</scope>
    <source>
        <strain evidence="2">CBHHK067</strain>
    </source>
</reference>
<organism evidence="2 3">
    <name type="scientific">Mycena rosella</name>
    <name type="common">Pink bonnet</name>
    <name type="synonym">Agaricus rosellus</name>
    <dbReference type="NCBI Taxonomy" id="1033263"/>
    <lineage>
        <taxon>Eukaryota</taxon>
        <taxon>Fungi</taxon>
        <taxon>Dikarya</taxon>
        <taxon>Basidiomycota</taxon>
        <taxon>Agaricomycotina</taxon>
        <taxon>Agaricomycetes</taxon>
        <taxon>Agaricomycetidae</taxon>
        <taxon>Agaricales</taxon>
        <taxon>Marasmiineae</taxon>
        <taxon>Mycenaceae</taxon>
        <taxon>Mycena</taxon>
    </lineage>
</organism>
<sequence length="252" mass="27427">MGQHRRGRVLKWGLGRAEPAWRAAARRGDASHLARLTPGLLLVLLPLCRPRNVREASKMLRAADTLPPALKRAPASNANANAIAAHPSRRCTALLPRVSFPPWCCSAPPHARRIPVVKRSTSILALGPAASPTPTPTSSPPCPRRSTSPTRSVYHRNDRRPRESDEFVVRSDSNGAGVCARSVFATGTCIVRSLRAMYLKSRRVYIANGNNVTASVVDVFLDTRYVLGFSPAAFQKLQAVLGTIDNVTYHLV</sequence>
<protein>
    <submittedName>
        <fullName evidence="2">Uncharacterized protein</fullName>
    </submittedName>
</protein>
<name>A0AAD7GKI8_MYCRO</name>